<keyword evidence="12" id="KW-1185">Reference proteome</keyword>
<feature type="domain" description="Cysteine/serine-rich nuclear protein N-terminal" evidence="10">
    <location>
        <begin position="53"/>
        <end position="273"/>
    </location>
</feature>
<proteinExistence type="inferred from homology"/>
<dbReference type="InterPro" id="IPR031972">
    <property type="entry name" value="CSRNP_N"/>
</dbReference>
<protein>
    <recommendedName>
        <fullName evidence="10">Cysteine/serine-rich nuclear protein N-terminal domain-containing protein</fullName>
    </recommendedName>
</protein>
<gene>
    <name evidence="11" type="ORF">OJAV_G00172270</name>
</gene>
<comment type="subcellular location">
    <subcellularLocation>
        <location evidence="1">Nucleus</location>
    </subcellularLocation>
</comment>
<evidence type="ECO:0000256" key="9">
    <source>
        <dbReference type="SAM" id="MobiDB-lite"/>
    </source>
</evidence>
<evidence type="ECO:0000256" key="1">
    <source>
        <dbReference type="ARBA" id="ARBA00004123"/>
    </source>
</evidence>
<keyword evidence="6" id="KW-0010">Activator</keyword>
<evidence type="ECO:0000256" key="5">
    <source>
        <dbReference type="ARBA" id="ARBA00023125"/>
    </source>
</evidence>
<dbReference type="AlphaFoldDB" id="A0A3S2NXD5"/>
<evidence type="ECO:0000256" key="6">
    <source>
        <dbReference type="ARBA" id="ARBA00023159"/>
    </source>
</evidence>
<reference evidence="11 12" key="2">
    <citation type="submission" date="2019-01" db="EMBL/GenBank/DDBJ databases">
        <title>A chromosome length genome reference of the Java medaka (oryzias javanicus).</title>
        <authorList>
            <person name="Herpin A."/>
            <person name="Takehana Y."/>
            <person name="Naruse K."/>
            <person name="Ansai S."/>
            <person name="Kawaguchi M."/>
        </authorList>
    </citation>
    <scope>NUCLEOTIDE SEQUENCE [LARGE SCALE GENOMIC DNA]</scope>
    <source>
        <strain evidence="11">RS831</strain>
        <tissue evidence="11">Whole body</tissue>
    </source>
</reference>
<evidence type="ECO:0000313" key="11">
    <source>
        <dbReference type="EMBL" id="RVE61607.1"/>
    </source>
</evidence>
<feature type="compositionally biased region" description="Polar residues" evidence="9">
    <location>
        <begin position="16"/>
        <end position="25"/>
    </location>
</feature>
<evidence type="ECO:0000259" key="10">
    <source>
        <dbReference type="Pfam" id="PF16019"/>
    </source>
</evidence>
<dbReference type="PRINTS" id="PR02031">
    <property type="entry name" value="CYSSERRICHNP"/>
</dbReference>
<evidence type="ECO:0000256" key="4">
    <source>
        <dbReference type="ARBA" id="ARBA00023015"/>
    </source>
</evidence>
<comment type="similarity">
    <text evidence="2">Belongs to the AXUD1 family.</text>
</comment>
<dbReference type="PANTHER" id="PTHR13580:SF10">
    <property type="entry name" value="CYSTEINE_SERINE-RICH NUCLEAR PROTEIN 1"/>
    <property type="match status" value="1"/>
</dbReference>
<dbReference type="Proteomes" id="UP000283210">
    <property type="component" value="Chromosome 17"/>
</dbReference>
<dbReference type="Pfam" id="PF16019">
    <property type="entry name" value="CSRNP_N"/>
    <property type="match status" value="1"/>
</dbReference>
<dbReference type="GO" id="GO:0005634">
    <property type="term" value="C:nucleus"/>
    <property type="evidence" value="ECO:0007669"/>
    <property type="project" value="UniProtKB-SubCell"/>
</dbReference>
<dbReference type="GO" id="GO:0000981">
    <property type="term" value="F:DNA-binding transcription factor activity, RNA polymerase II-specific"/>
    <property type="evidence" value="ECO:0007669"/>
    <property type="project" value="TreeGrafter"/>
</dbReference>
<keyword evidence="3" id="KW-0053">Apoptosis</keyword>
<dbReference type="GO" id="GO:0043565">
    <property type="term" value="F:sequence-specific DNA binding"/>
    <property type="evidence" value="ECO:0007669"/>
    <property type="project" value="TreeGrafter"/>
</dbReference>
<keyword evidence="5" id="KW-0238">DNA-binding</keyword>
<evidence type="ECO:0000256" key="2">
    <source>
        <dbReference type="ARBA" id="ARBA00008548"/>
    </source>
</evidence>
<evidence type="ECO:0000256" key="7">
    <source>
        <dbReference type="ARBA" id="ARBA00023163"/>
    </source>
</evidence>
<sequence>MKGLNKRKFAEVERNPSYSAASSPWESVAEGGDSTPPSVPIQSILKRPKLQKERRSVCFGSVTVFSFPRCQGFTSVPSRGGATLGMVQKHSTLRRYTVAEHELEQRHRSRERHRQKLRKERIEEIKQKLITSGAVDQHEAKRLAMDQVQDEDLNVHVSEHELEDGGFLPLFSSRQRKALLQAAGVKFIDREEKRQLHALRLSREACGCDCQGFCEPESCACSLAGIKCQVDRFNFPCGCSKDNCGNTQGRVEFDARRVRTHFLHTVMKLELERRLQDESVNPEDHAQLPEELHEYESQDKEVPEQSSPDKRWHLGVEENSCSSDTTESSCLSSDSDAGFFSSSQSPPDVDAGSTCALHSENDSSCDHLRHIREPLMQQSGGSAPHTTAADYTGPPKCLTVTDKSSRSSGYLDENANQSRDFIEDLEVLPSTLSSTVDYSFGRYMDLSLSSDSDLEFFSSDYPSAPPQSSLKDYRHACSFQHLQHQLCSFVGLPQYDSSTQLLESLLG</sequence>
<dbReference type="InterPro" id="IPR023260">
    <property type="entry name" value="Cys/Ser-rich_nuc_prot"/>
</dbReference>
<reference evidence="11 12" key="1">
    <citation type="submission" date="2018-11" db="EMBL/GenBank/DDBJ databases">
        <authorList>
            <person name="Lopez-Roques C."/>
            <person name="Donnadieu C."/>
            <person name="Bouchez O."/>
            <person name="Klopp C."/>
            <person name="Cabau C."/>
            <person name="Zahm M."/>
        </authorList>
    </citation>
    <scope>NUCLEOTIDE SEQUENCE [LARGE SCALE GENOMIC DNA]</scope>
    <source>
        <strain evidence="11">RS831</strain>
        <tissue evidence="11">Whole body</tissue>
    </source>
</reference>
<feature type="region of interest" description="Disordered" evidence="9">
    <location>
        <begin position="1"/>
        <end position="40"/>
    </location>
</feature>
<organism evidence="11 12">
    <name type="scientific">Oryzias javanicus</name>
    <name type="common">Javanese ricefish</name>
    <name type="synonym">Aplocheilus javanicus</name>
    <dbReference type="NCBI Taxonomy" id="123683"/>
    <lineage>
        <taxon>Eukaryota</taxon>
        <taxon>Metazoa</taxon>
        <taxon>Chordata</taxon>
        <taxon>Craniata</taxon>
        <taxon>Vertebrata</taxon>
        <taxon>Euteleostomi</taxon>
        <taxon>Actinopterygii</taxon>
        <taxon>Neopterygii</taxon>
        <taxon>Teleostei</taxon>
        <taxon>Neoteleostei</taxon>
        <taxon>Acanthomorphata</taxon>
        <taxon>Ovalentaria</taxon>
        <taxon>Atherinomorphae</taxon>
        <taxon>Beloniformes</taxon>
        <taxon>Adrianichthyidae</taxon>
        <taxon>Oryziinae</taxon>
        <taxon>Oryzias</taxon>
    </lineage>
</organism>
<accession>A0A3S2NXD5</accession>
<dbReference type="EMBL" id="CM012453">
    <property type="protein sequence ID" value="RVE61607.1"/>
    <property type="molecule type" value="Genomic_DNA"/>
</dbReference>
<dbReference type="GO" id="GO:0006915">
    <property type="term" value="P:apoptotic process"/>
    <property type="evidence" value="ECO:0007669"/>
    <property type="project" value="UniProtKB-KW"/>
</dbReference>
<dbReference type="PANTHER" id="PTHR13580">
    <property type="entry name" value="TGF-BETA INDUCED APOPTOSIS PROTEIN"/>
    <property type="match status" value="1"/>
</dbReference>
<keyword evidence="8" id="KW-0539">Nucleus</keyword>
<evidence type="ECO:0000313" key="12">
    <source>
        <dbReference type="Proteomes" id="UP000283210"/>
    </source>
</evidence>
<name>A0A3S2NXD5_ORYJA</name>
<evidence type="ECO:0000256" key="8">
    <source>
        <dbReference type="ARBA" id="ARBA00023242"/>
    </source>
</evidence>
<keyword evidence="4" id="KW-0805">Transcription regulation</keyword>
<dbReference type="OrthoDB" id="5946974at2759"/>
<feature type="region of interest" description="Disordered" evidence="9">
    <location>
        <begin position="318"/>
        <end position="357"/>
    </location>
</feature>
<evidence type="ECO:0000256" key="3">
    <source>
        <dbReference type="ARBA" id="ARBA00022703"/>
    </source>
</evidence>
<feature type="compositionally biased region" description="Low complexity" evidence="9">
    <location>
        <begin position="318"/>
        <end position="345"/>
    </location>
</feature>
<keyword evidence="7" id="KW-0804">Transcription</keyword>